<dbReference type="InterPro" id="IPR001647">
    <property type="entry name" value="HTH_TetR"/>
</dbReference>
<feature type="domain" description="HTH tetR-type" evidence="5">
    <location>
        <begin position="9"/>
        <end position="69"/>
    </location>
</feature>
<dbReference type="RefSeq" id="WP_095668710.1">
    <property type="nucleotide sequence ID" value="NZ_NRSS01000003.1"/>
</dbReference>
<evidence type="ECO:0000313" key="6">
    <source>
        <dbReference type="EMBL" id="PAW58092.1"/>
    </source>
</evidence>
<reference evidence="6 7" key="1">
    <citation type="submission" date="2017-08" db="EMBL/GenBank/DDBJ databases">
        <title>Draft Genome Sequence of Pseudomonas moraviensis TYU6, isolated from Taxus cuspidata by using PacBio Single-Molecule Real-Time Technology.</title>
        <authorList>
            <person name="Baek K.-H."/>
            <person name="Mishra A.K."/>
        </authorList>
    </citation>
    <scope>NUCLEOTIDE SEQUENCE [LARGE SCALE GENOMIC DNA]</scope>
    <source>
        <strain evidence="6 7">TYU6</strain>
    </source>
</reference>
<accession>A0A2A2PRK1</accession>
<evidence type="ECO:0000256" key="4">
    <source>
        <dbReference type="PROSITE-ProRule" id="PRU00335"/>
    </source>
</evidence>
<dbReference type="PANTHER" id="PTHR47506">
    <property type="entry name" value="TRANSCRIPTIONAL REGULATORY PROTEIN"/>
    <property type="match status" value="1"/>
</dbReference>
<dbReference type="SUPFAM" id="SSF48498">
    <property type="entry name" value="Tetracyclin repressor-like, C-terminal domain"/>
    <property type="match status" value="1"/>
</dbReference>
<evidence type="ECO:0000259" key="5">
    <source>
        <dbReference type="PROSITE" id="PS50977"/>
    </source>
</evidence>
<dbReference type="InterPro" id="IPR036271">
    <property type="entry name" value="Tet_transcr_reg_TetR-rel_C_sf"/>
</dbReference>
<evidence type="ECO:0000313" key="7">
    <source>
        <dbReference type="Proteomes" id="UP000217830"/>
    </source>
</evidence>
<keyword evidence="3" id="KW-0804">Transcription</keyword>
<organism evidence="6 7">
    <name type="scientific">Pseudomonas moraviensis</name>
    <dbReference type="NCBI Taxonomy" id="321662"/>
    <lineage>
        <taxon>Bacteria</taxon>
        <taxon>Pseudomonadati</taxon>
        <taxon>Pseudomonadota</taxon>
        <taxon>Gammaproteobacteria</taxon>
        <taxon>Pseudomonadales</taxon>
        <taxon>Pseudomonadaceae</taxon>
        <taxon>Pseudomonas</taxon>
    </lineage>
</organism>
<keyword evidence="2 4" id="KW-0238">DNA-binding</keyword>
<dbReference type="Gene3D" id="1.10.10.60">
    <property type="entry name" value="Homeodomain-like"/>
    <property type="match status" value="1"/>
</dbReference>
<sequence length="192" mass="21103">MRYSAGHKLETREKLLNSSALSAKRSGFSTVGVDGLMKAIGLSGAAFYSHFSSKNELFTAIVERELCQSLERLGGKGAQDRERLERCLKQYLSMAHVEQPESGCALPTLGAEIARSDDQVREQAELWICRLQASWAQILESDSLAWAILSQCVGALVVARMLVTPEIQQTVLQSSHEEIGRQLAAQKVAQPE</sequence>
<dbReference type="AlphaFoldDB" id="A0A2A2PRK1"/>
<name>A0A2A2PRK1_9PSED</name>
<feature type="DNA-binding region" description="H-T-H motif" evidence="4">
    <location>
        <begin position="32"/>
        <end position="51"/>
    </location>
</feature>
<dbReference type="Proteomes" id="UP000217830">
    <property type="component" value="Unassembled WGS sequence"/>
</dbReference>
<dbReference type="EMBL" id="NRST01000001">
    <property type="protein sequence ID" value="PAW58092.1"/>
    <property type="molecule type" value="Genomic_DNA"/>
</dbReference>
<comment type="caution">
    <text evidence="6">The sequence shown here is derived from an EMBL/GenBank/DDBJ whole genome shotgun (WGS) entry which is preliminary data.</text>
</comment>
<evidence type="ECO:0000256" key="3">
    <source>
        <dbReference type="ARBA" id="ARBA00023163"/>
    </source>
</evidence>
<dbReference type="Pfam" id="PF00440">
    <property type="entry name" value="TetR_N"/>
    <property type="match status" value="1"/>
</dbReference>
<dbReference type="GO" id="GO:0003677">
    <property type="term" value="F:DNA binding"/>
    <property type="evidence" value="ECO:0007669"/>
    <property type="project" value="UniProtKB-UniRule"/>
</dbReference>
<gene>
    <name evidence="6" type="ORF">CKQ80_23205</name>
</gene>
<dbReference type="PANTHER" id="PTHR47506:SF7">
    <property type="entry name" value="TRANSCRIPTIONAL REGULATORY PROTEIN"/>
    <property type="match status" value="1"/>
</dbReference>
<dbReference type="Gene3D" id="1.10.357.10">
    <property type="entry name" value="Tetracycline Repressor, domain 2"/>
    <property type="match status" value="1"/>
</dbReference>
<protein>
    <submittedName>
        <fullName evidence="6">TetR family transcriptional regulator</fullName>
    </submittedName>
</protein>
<evidence type="ECO:0000256" key="2">
    <source>
        <dbReference type="ARBA" id="ARBA00023125"/>
    </source>
</evidence>
<dbReference type="SUPFAM" id="SSF46689">
    <property type="entry name" value="Homeodomain-like"/>
    <property type="match status" value="1"/>
</dbReference>
<evidence type="ECO:0000256" key="1">
    <source>
        <dbReference type="ARBA" id="ARBA00023015"/>
    </source>
</evidence>
<proteinExistence type="predicted"/>
<keyword evidence="1" id="KW-0805">Transcription regulation</keyword>
<dbReference type="InterPro" id="IPR009057">
    <property type="entry name" value="Homeodomain-like_sf"/>
</dbReference>
<dbReference type="PROSITE" id="PS50977">
    <property type="entry name" value="HTH_TETR_2"/>
    <property type="match status" value="1"/>
</dbReference>
<keyword evidence="7" id="KW-1185">Reference proteome</keyword>